<name>A0ABV7YNP5_9ACTN</name>
<dbReference type="EMBL" id="JBHRZH010000051">
    <property type="protein sequence ID" value="MFC3766341.1"/>
    <property type="molecule type" value="Genomic_DNA"/>
</dbReference>
<proteinExistence type="predicted"/>
<organism evidence="1 2">
    <name type="scientific">Tenggerimyces flavus</name>
    <dbReference type="NCBI Taxonomy" id="1708749"/>
    <lineage>
        <taxon>Bacteria</taxon>
        <taxon>Bacillati</taxon>
        <taxon>Actinomycetota</taxon>
        <taxon>Actinomycetes</taxon>
        <taxon>Propionibacteriales</taxon>
        <taxon>Nocardioidaceae</taxon>
        <taxon>Tenggerimyces</taxon>
    </lineage>
</organism>
<evidence type="ECO:0000313" key="2">
    <source>
        <dbReference type="Proteomes" id="UP001595699"/>
    </source>
</evidence>
<evidence type="ECO:0000313" key="1">
    <source>
        <dbReference type="EMBL" id="MFC3766341.1"/>
    </source>
</evidence>
<accession>A0ABV7YNP5</accession>
<reference evidence="2" key="1">
    <citation type="journal article" date="2019" name="Int. J. Syst. Evol. Microbiol.">
        <title>The Global Catalogue of Microorganisms (GCM) 10K type strain sequencing project: providing services to taxonomists for standard genome sequencing and annotation.</title>
        <authorList>
            <consortium name="The Broad Institute Genomics Platform"/>
            <consortium name="The Broad Institute Genome Sequencing Center for Infectious Disease"/>
            <person name="Wu L."/>
            <person name="Ma J."/>
        </authorList>
    </citation>
    <scope>NUCLEOTIDE SEQUENCE [LARGE SCALE GENOMIC DNA]</scope>
    <source>
        <strain evidence="2">CGMCC 4.7241</strain>
    </source>
</reference>
<gene>
    <name evidence="1" type="ORF">ACFOUW_36315</name>
</gene>
<comment type="caution">
    <text evidence="1">The sequence shown here is derived from an EMBL/GenBank/DDBJ whole genome shotgun (WGS) entry which is preliminary data.</text>
</comment>
<sequence>MDDMYPCPRCEQVQAFVHPNCPDGDCAEWACTVCGTALEIDPGLVAVA</sequence>
<keyword evidence="2" id="KW-1185">Reference proteome</keyword>
<protein>
    <submittedName>
        <fullName evidence="1">Uncharacterized protein</fullName>
    </submittedName>
</protein>
<dbReference type="Proteomes" id="UP001595699">
    <property type="component" value="Unassembled WGS sequence"/>
</dbReference>
<dbReference type="RefSeq" id="WP_205117958.1">
    <property type="nucleotide sequence ID" value="NZ_JAFBCM010000001.1"/>
</dbReference>